<dbReference type="AlphaFoldDB" id="A0AAP5H4H5"/>
<proteinExistence type="predicted"/>
<dbReference type="EMBL" id="JAVDTR010000012">
    <property type="protein sequence ID" value="MDR6725702.1"/>
    <property type="molecule type" value="Genomic_DNA"/>
</dbReference>
<comment type="caution">
    <text evidence="1">The sequence shown here is derived from an EMBL/GenBank/DDBJ whole genome shotgun (WGS) entry which is preliminary data.</text>
</comment>
<name>A0AAP5H4H5_PAEAM</name>
<dbReference type="RefSeq" id="WP_310143110.1">
    <property type="nucleotide sequence ID" value="NZ_JAVDTR010000012.1"/>
</dbReference>
<organism evidence="1 2">
    <name type="scientific">Paenibacillus amylolyticus</name>
    <dbReference type="NCBI Taxonomy" id="1451"/>
    <lineage>
        <taxon>Bacteria</taxon>
        <taxon>Bacillati</taxon>
        <taxon>Bacillota</taxon>
        <taxon>Bacilli</taxon>
        <taxon>Bacillales</taxon>
        <taxon>Paenibacillaceae</taxon>
        <taxon>Paenibacillus</taxon>
    </lineage>
</organism>
<accession>A0AAP5H4H5</accession>
<dbReference type="Proteomes" id="UP001254832">
    <property type="component" value="Unassembled WGS sequence"/>
</dbReference>
<sequence length="434" mass="49050">MTERIPCRREGCSNTILPATAAKTGGICMPCKQEIAREEHRQYIEANRRDVNLYEGMTDPVEILKIMHTHHVRDELIRYIPYGQSKEQVFLSLSAEQQVMMVEYAMDLIRTEDADTGKDILVALVCYHGISLSEQIPELLAHEIYYPAILYKSASPEVRDQLLQQVNTDDENRNLLLLMLAYIGDDVVVQQFQQWRQTPPPWADQLYVAPEQYATEAGWELTTEGKRRMLFTTPSYSLFVVDEKESATTTSGGEPISMLVNSSDCCPWCSRELTVLVSLDAHHPALREVSWKADKLQVQTCMSCSCYGVVYMEMSAEGEPVWSTHNVMPMGVDEIDAEDHDAFTLDTAPHYHIATKPRNPYHGSEWANEPSLSQLGGHPGWVQDAEYATCPSCSTRMKAVGQVNGEELAEYGEGMYYMLLCEPCQMTAVTYQQS</sequence>
<gene>
    <name evidence="1" type="ORF">J2W91_004204</name>
</gene>
<reference evidence="1" key="1">
    <citation type="submission" date="2023-07" db="EMBL/GenBank/DDBJ databases">
        <title>Sorghum-associated microbial communities from plants grown in Nebraska, USA.</title>
        <authorList>
            <person name="Schachtman D."/>
        </authorList>
    </citation>
    <scope>NUCLEOTIDE SEQUENCE</scope>
    <source>
        <strain evidence="1">BE80</strain>
    </source>
</reference>
<evidence type="ECO:0008006" key="3">
    <source>
        <dbReference type="Google" id="ProtNLM"/>
    </source>
</evidence>
<evidence type="ECO:0000313" key="2">
    <source>
        <dbReference type="Proteomes" id="UP001254832"/>
    </source>
</evidence>
<protein>
    <recommendedName>
        <fullName evidence="3">DUF1963 domain-containing protein</fullName>
    </recommendedName>
</protein>
<evidence type="ECO:0000313" key="1">
    <source>
        <dbReference type="EMBL" id="MDR6725702.1"/>
    </source>
</evidence>